<dbReference type="Proteomes" id="UP000622604">
    <property type="component" value="Unassembled WGS sequence"/>
</dbReference>
<gene>
    <name evidence="3" type="ORF">GCM10011274_46880</name>
</gene>
<reference evidence="3" key="1">
    <citation type="journal article" date="2014" name="Int. J. Syst. Evol. Microbiol.">
        <title>Complete genome sequence of Corynebacterium casei LMG S-19264T (=DSM 44701T), isolated from a smear-ripened cheese.</title>
        <authorList>
            <consortium name="US DOE Joint Genome Institute (JGI-PGF)"/>
            <person name="Walter F."/>
            <person name="Albersmeier A."/>
            <person name="Kalinowski J."/>
            <person name="Ruckert C."/>
        </authorList>
    </citation>
    <scope>NUCLEOTIDE SEQUENCE</scope>
    <source>
        <strain evidence="3">KCTC 32337</strain>
    </source>
</reference>
<dbReference type="InterPro" id="IPR001584">
    <property type="entry name" value="Integrase_cat-core"/>
</dbReference>
<dbReference type="SUPFAM" id="SSF53098">
    <property type="entry name" value="Ribonuclease H-like"/>
    <property type="match status" value="1"/>
</dbReference>
<dbReference type="EMBL" id="BMZC01000026">
    <property type="protein sequence ID" value="GGZ83987.1"/>
    <property type="molecule type" value="Genomic_DNA"/>
</dbReference>
<dbReference type="NCBIfam" id="NF033546">
    <property type="entry name" value="transpos_IS21"/>
    <property type="match status" value="1"/>
</dbReference>
<feature type="domain" description="Integrase catalytic" evidence="2">
    <location>
        <begin position="90"/>
        <end position="265"/>
    </location>
</feature>
<dbReference type="Gene3D" id="3.30.420.10">
    <property type="entry name" value="Ribonuclease H-like superfamily/Ribonuclease H"/>
    <property type="match status" value="1"/>
</dbReference>
<dbReference type="Pfam" id="PF22483">
    <property type="entry name" value="Mu-transpos_C_2"/>
    <property type="match status" value="1"/>
</dbReference>
<organism evidence="3 4">
    <name type="scientific">Paraglaciecola chathamensis</name>
    <dbReference type="NCBI Taxonomy" id="368405"/>
    <lineage>
        <taxon>Bacteria</taxon>
        <taxon>Pseudomonadati</taxon>
        <taxon>Pseudomonadota</taxon>
        <taxon>Gammaproteobacteria</taxon>
        <taxon>Alteromonadales</taxon>
        <taxon>Alteromonadaceae</taxon>
        <taxon>Paraglaciecola</taxon>
    </lineage>
</organism>
<dbReference type="GO" id="GO:0003676">
    <property type="term" value="F:nucleic acid binding"/>
    <property type="evidence" value="ECO:0007669"/>
    <property type="project" value="InterPro"/>
</dbReference>
<dbReference type="PANTHER" id="PTHR35004">
    <property type="entry name" value="TRANSPOSASE RV3428C-RELATED"/>
    <property type="match status" value="1"/>
</dbReference>
<dbReference type="PROSITE" id="PS50994">
    <property type="entry name" value="INTEGRASE"/>
    <property type="match status" value="1"/>
</dbReference>
<dbReference type="AlphaFoldDB" id="A0A8H9IE42"/>
<evidence type="ECO:0000259" key="2">
    <source>
        <dbReference type="PROSITE" id="PS50994"/>
    </source>
</evidence>
<comment type="caution">
    <text evidence="3">The sequence shown here is derived from an EMBL/GenBank/DDBJ whole genome shotgun (WGS) entry which is preliminary data.</text>
</comment>
<dbReference type="InterPro" id="IPR054353">
    <property type="entry name" value="IstA-like_C"/>
</dbReference>
<evidence type="ECO:0000313" key="3">
    <source>
        <dbReference type="EMBL" id="GGZ83987.1"/>
    </source>
</evidence>
<comment type="similarity">
    <text evidence="1">Belongs to the transposase IS21/IS408/IS1162 family.</text>
</comment>
<name>A0A8H9IE42_9ALTE</name>
<accession>A0A8H9IE42</accession>
<protein>
    <recommendedName>
        <fullName evidence="2">Integrase catalytic domain-containing protein</fullName>
    </recommendedName>
</protein>
<reference evidence="3" key="2">
    <citation type="submission" date="2020-09" db="EMBL/GenBank/DDBJ databases">
        <authorList>
            <person name="Sun Q."/>
            <person name="Kim S."/>
        </authorList>
    </citation>
    <scope>NUCLEOTIDE SEQUENCE</scope>
    <source>
        <strain evidence="3">KCTC 32337</strain>
    </source>
</reference>
<proteinExistence type="inferred from homology"/>
<dbReference type="InterPro" id="IPR036397">
    <property type="entry name" value="RNaseH_sf"/>
</dbReference>
<dbReference type="InterPro" id="IPR012337">
    <property type="entry name" value="RNaseH-like_sf"/>
</dbReference>
<sequence length="412" mass="47500">MPTQLGIHHGVVDRVLAQAGLPKVERTRLASIIDPYLPFIIETLHEFPRLTAARLYEMAKQRGFRGGSSQFRQRISELRPRQLPEAYLRLKTLPGEQAQVDWGHFSHIQIGNAKRPLMAFVMVLSWSRQIFLQFYLNQQMENFLRGHVGAFEAWQGLPKILLYDNLKSAVLERQGQAIRFHPTLLDLASHYRFNPRAAAPARGNEKGRVERAIRYIRDNFFAGRHYQSVEDLNRQANDWCQGVSIDRRCPENADLTVREAFFLQEQPSLLALPDTPFNTREQKQVKASKTPYVRFDLNDYSIPHQQVQKQLTVNACLKRVRIIDGETLIAEHPRSFGKGEQIENEQHINALWLAKTNAKIHRGQDRLSQVSPLAKSFYNRALNVVTPLGKSATKYWPFSLTKTCAWYSVTFL</sequence>
<evidence type="ECO:0000313" key="4">
    <source>
        <dbReference type="Proteomes" id="UP000622604"/>
    </source>
</evidence>
<evidence type="ECO:0000256" key="1">
    <source>
        <dbReference type="ARBA" id="ARBA00009277"/>
    </source>
</evidence>
<dbReference type="RefSeq" id="WP_229816625.1">
    <property type="nucleotide sequence ID" value="NZ_BMZC01000026.1"/>
</dbReference>
<dbReference type="GO" id="GO:0015074">
    <property type="term" value="P:DNA integration"/>
    <property type="evidence" value="ECO:0007669"/>
    <property type="project" value="InterPro"/>
</dbReference>